<dbReference type="EMBL" id="JBHSXM010000001">
    <property type="protein sequence ID" value="MFC6836143.1"/>
    <property type="molecule type" value="Genomic_DNA"/>
</dbReference>
<keyword evidence="2" id="KW-1185">Reference proteome</keyword>
<dbReference type="Proteomes" id="UP001596406">
    <property type="component" value="Unassembled WGS sequence"/>
</dbReference>
<dbReference type="AlphaFoldDB" id="A0ABD5U7G3"/>
<accession>A0ABD5U7G3</accession>
<name>A0ABD5U7G3_9EURY</name>
<gene>
    <name evidence="1" type="ORF">ACFQHK_06435</name>
</gene>
<organism evidence="1 2">
    <name type="scientific">Halomarina ordinaria</name>
    <dbReference type="NCBI Taxonomy" id="3033939"/>
    <lineage>
        <taxon>Archaea</taxon>
        <taxon>Methanobacteriati</taxon>
        <taxon>Methanobacteriota</taxon>
        <taxon>Stenosarchaea group</taxon>
        <taxon>Halobacteria</taxon>
        <taxon>Halobacteriales</taxon>
        <taxon>Natronomonadaceae</taxon>
        <taxon>Halomarina</taxon>
    </lineage>
</organism>
<evidence type="ECO:0008006" key="3">
    <source>
        <dbReference type="Google" id="ProtNLM"/>
    </source>
</evidence>
<reference evidence="1 2" key="1">
    <citation type="journal article" date="2019" name="Int. J. Syst. Evol. Microbiol.">
        <title>The Global Catalogue of Microorganisms (GCM) 10K type strain sequencing project: providing services to taxonomists for standard genome sequencing and annotation.</title>
        <authorList>
            <consortium name="The Broad Institute Genomics Platform"/>
            <consortium name="The Broad Institute Genome Sequencing Center for Infectious Disease"/>
            <person name="Wu L."/>
            <person name="Ma J."/>
        </authorList>
    </citation>
    <scope>NUCLEOTIDE SEQUENCE [LARGE SCALE GENOMIC DNA]</scope>
    <source>
        <strain evidence="1 2">PSRA2</strain>
    </source>
</reference>
<sequence length="260" mass="28272">MKRRTLLSTLGSVPALAWLTLASDDVPMTGFNRLRVGAPLSGITPNYYGALNVRSPDPGIAIQTAAESTYAGIFWYNKLGERMVQLVTDEPDQELSMYVKADAKGSGNTQPKKALDVQFGTADAFVAWKNFESFQLTGQSTPGRDGSISLQLHAGNEDAYTQLSFFDSTDTRQWSLEADTGDDGVLHLWDHVADDVTVAFAPDGGGIDVSGTPVLGLREITDPSPGDLRSQEWAWDATDDRWLYRDSGGTVHYFTPDGTL</sequence>
<dbReference type="RefSeq" id="WP_304447837.1">
    <property type="nucleotide sequence ID" value="NZ_JARRAH010000001.1"/>
</dbReference>
<comment type="caution">
    <text evidence="1">The sequence shown here is derived from an EMBL/GenBank/DDBJ whole genome shotgun (WGS) entry which is preliminary data.</text>
</comment>
<proteinExistence type="predicted"/>
<protein>
    <recommendedName>
        <fullName evidence="3">S9 family peptidase</fullName>
    </recommendedName>
</protein>
<evidence type="ECO:0000313" key="2">
    <source>
        <dbReference type="Proteomes" id="UP001596406"/>
    </source>
</evidence>
<evidence type="ECO:0000313" key="1">
    <source>
        <dbReference type="EMBL" id="MFC6836143.1"/>
    </source>
</evidence>